<dbReference type="Gene3D" id="1.20.120.530">
    <property type="entry name" value="GntR ligand-binding domain-like"/>
    <property type="match status" value="1"/>
</dbReference>
<dbReference type="PANTHER" id="PTHR43537">
    <property type="entry name" value="TRANSCRIPTIONAL REGULATOR, GNTR FAMILY"/>
    <property type="match status" value="1"/>
</dbReference>
<dbReference type="SUPFAM" id="SSF48008">
    <property type="entry name" value="GntR ligand-binding domain-like"/>
    <property type="match status" value="1"/>
</dbReference>
<dbReference type="Gene3D" id="1.10.10.10">
    <property type="entry name" value="Winged helix-like DNA-binding domain superfamily/Winged helix DNA-binding domain"/>
    <property type="match status" value="1"/>
</dbReference>
<evidence type="ECO:0000256" key="4">
    <source>
        <dbReference type="SAM" id="MobiDB-lite"/>
    </source>
</evidence>
<protein>
    <submittedName>
        <fullName evidence="6">GntR family transcriptional regulator</fullName>
    </submittedName>
</protein>
<evidence type="ECO:0000256" key="3">
    <source>
        <dbReference type="ARBA" id="ARBA00023163"/>
    </source>
</evidence>
<dbReference type="SMART" id="SM00895">
    <property type="entry name" value="FCD"/>
    <property type="match status" value="1"/>
</dbReference>
<evidence type="ECO:0000256" key="2">
    <source>
        <dbReference type="ARBA" id="ARBA00023125"/>
    </source>
</evidence>
<dbReference type="GO" id="GO:0003700">
    <property type="term" value="F:DNA-binding transcription factor activity"/>
    <property type="evidence" value="ECO:0007669"/>
    <property type="project" value="InterPro"/>
</dbReference>
<feature type="compositionally biased region" description="Gly residues" evidence="4">
    <location>
        <begin position="7"/>
        <end position="18"/>
    </location>
</feature>
<proteinExistence type="predicted"/>
<accession>A0A9Y2IFF3</accession>
<dbReference type="PANTHER" id="PTHR43537:SF41">
    <property type="entry name" value="TRANSCRIPTIONAL REGULATORY PROTEIN"/>
    <property type="match status" value="1"/>
</dbReference>
<keyword evidence="2" id="KW-0238">DNA-binding</keyword>
<dbReference type="InterPro" id="IPR008920">
    <property type="entry name" value="TF_FadR/GntR_C"/>
</dbReference>
<gene>
    <name evidence="6" type="ORF">QRX50_40200</name>
</gene>
<keyword evidence="3" id="KW-0804">Transcription</keyword>
<dbReference type="InterPro" id="IPR000524">
    <property type="entry name" value="Tscrpt_reg_HTH_GntR"/>
</dbReference>
<dbReference type="KEGG" id="acab:QRX50_40200"/>
<evidence type="ECO:0000313" key="7">
    <source>
        <dbReference type="Proteomes" id="UP001236014"/>
    </source>
</evidence>
<dbReference type="GO" id="GO:0003677">
    <property type="term" value="F:DNA binding"/>
    <property type="evidence" value="ECO:0007669"/>
    <property type="project" value="UniProtKB-KW"/>
</dbReference>
<dbReference type="Pfam" id="PF07729">
    <property type="entry name" value="FCD"/>
    <property type="match status" value="1"/>
</dbReference>
<dbReference type="SUPFAM" id="SSF46785">
    <property type="entry name" value="Winged helix' DNA-binding domain"/>
    <property type="match status" value="1"/>
</dbReference>
<dbReference type="Proteomes" id="UP001236014">
    <property type="component" value="Chromosome"/>
</dbReference>
<organism evidence="6 7">
    <name type="scientific">Amycolatopsis carbonis</name>
    <dbReference type="NCBI Taxonomy" id="715471"/>
    <lineage>
        <taxon>Bacteria</taxon>
        <taxon>Bacillati</taxon>
        <taxon>Actinomycetota</taxon>
        <taxon>Actinomycetes</taxon>
        <taxon>Pseudonocardiales</taxon>
        <taxon>Pseudonocardiaceae</taxon>
        <taxon>Amycolatopsis</taxon>
    </lineage>
</organism>
<evidence type="ECO:0000259" key="5">
    <source>
        <dbReference type="PROSITE" id="PS50949"/>
    </source>
</evidence>
<dbReference type="InterPro" id="IPR036390">
    <property type="entry name" value="WH_DNA-bd_sf"/>
</dbReference>
<keyword evidence="1" id="KW-0805">Transcription regulation</keyword>
<keyword evidence="7" id="KW-1185">Reference proteome</keyword>
<feature type="region of interest" description="Disordered" evidence="4">
    <location>
        <begin position="1"/>
        <end position="21"/>
    </location>
</feature>
<reference evidence="6 7" key="1">
    <citation type="submission" date="2023-06" db="EMBL/GenBank/DDBJ databases">
        <authorList>
            <person name="Oyuntsetseg B."/>
            <person name="Kim S.B."/>
        </authorList>
    </citation>
    <scope>NUCLEOTIDE SEQUENCE [LARGE SCALE GENOMIC DNA]</scope>
    <source>
        <strain evidence="6 7">2-15</strain>
    </source>
</reference>
<name>A0A9Y2IFF3_9PSEU</name>
<dbReference type="AlphaFoldDB" id="A0A9Y2IFF3"/>
<dbReference type="SMART" id="SM00345">
    <property type="entry name" value="HTH_GNTR"/>
    <property type="match status" value="1"/>
</dbReference>
<dbReference type="PROSITE" id="PS50949">
    <property type="entry name" value="HTH_GNTR"/>
    <property type="match status" value="1"/>
</dbReference>
<dbReference type="RefSeq" id="WP_285968309.1">
    <property type="nucleotide sequence ID" value="NZ_CP127294.1"/>
</dbReference>
<evidence type="ECO:0000313" key="6">
    <source>
        <dbReference type="EMBL" id="WIX77568.1"/>
    </source>
</evidence>
<dbReference type="InterPro" id="IPR011711">
    <property type="entry name" value="GntR_C"/>
</dbReference>
<dbReference type="EMBL" id="CP127294">
    <property type="protein sequence ID" value="WIX77568.1"/>
    <property type="molecule type" value="Genomic_DNA"/>
</dbReference>
<dbReference type="Pfam" id="PF00392">
    <property type="entry name" value="GntR"/>
    <property type="match status" value="1"/>
</dbReference>
<evidence type="ECO:0000256" key="1">
    <source>
        <dbReference type="ARBA" id="ARBA00023015"/>
    </source>
</evidence>
<dbReference type="CDD" id="cd07377">
    <property type="entry name" value="WHTH_GntR"/>
    <property type="match status" value="1"/>
</dbReference>
<sequence>MAQRQSGGAGGGTGGGAPEGSAITGRASFDEVVSRLSSGYRSIGDMVYEVLRQALLSGAFAPGEHLRQEALATAIGVSRLPVRAALLRLDAEGLVEFHPRRGAVVKTLTAEQLVEIYELRDLLETHALRKSMKTMTADRIASLRRNAELLDSEEEGEGFLDVRVRFYRELYDAERNPRLVELIEDLRSSVGRYLLGWRVSGSRSHHGRHTTLVDHVERGDVEKAETALHDHLREVSEGVAKILSGESDREPDSEFPA</sequence>
<dbReference type="InterPro" id="IPR036388">
    <property type="entry name" value="WH-like_DNA-bd_sf"/>
</dbReference>
<feature type="domain" description="HTH gntR-type" evidence="5">
    <location>
        <begin position="41"/>
        <end position="108"/>
    </location>
</feature>